<evidence type="ECO:0000313" key="2">
    <source>
        <dbReference type="Proteomes" id="UP000046680"/>
    </source>
</evidence>
<dbReference type="EMBL" id="CGCX01001188">
    <property type="protein sequence ID" value="CFR90284.1"/>
    <property type="molecule type" value="Genomic_DNA"/>
</dbReference>
<name>A0A654U572_MYCTX</name>
<dbReference type="Proteomes" id="UP000046680">
    <property type="component" value="Unassembled WGS sequence"/>
</dbReference>
<gene>
    <name evidence="1" type="ORF">ERS007657_02828</name>
</gene>
<evidence type="ECO:0000313" key="1">
    <source>
        <dbReference type="EMBL" id="CFR90284.1"/>
    </source>
</evidence>
<reference evidence="1 2" key="1">
    <citation type="submission" date="2015-03" db="EMBL/GenBank/DDBJ databases">
        <authorList>
            <consortium name="Pathogen Informatics"/>
        </authorList>
    </citation>
    <scope>NUCLEOTIDE SEQUENCE [LARGE SCALE GENOMIC DNA]</scope>
    <source>
        <strain evidence="1 2">C09601061</strain>
    </source>
</reference>
<accession>A0A654U572</accession>
<sequence length="139" mass="15359">MNHQEWRCISGDSLDRRRVTEHFGVTINRALNHYPLQKIDEPGTFRGGAVLPVVAAVNPHHRVDRRVGALWQLGLILRVVGGEPGQRGQVAAGRTTSHRNEIAVTAEFVDIGPCPRDGGLDIQDVSWPAVMRCDPVVDR</sequence>
<proteinExistence type="predicted"/>
<protein>
    <submittedName>
        <fullName evidence="1">Uncharacterized protein</fullName>
    </submittedName>
</protein>
<dbReference type="AlphaFoldDB" id="A0A654U572"/>
<organism evidence="1 2">
    <name type="scientific">Mycobacterium tuberculosis</name>
    <dbReference type="NCBI Taxonomy" id="1773"/>
    <lineage>
        <taxon>Bacteria</taxon>
        <taxon>Bacillati</taxon>
        <taxon>Actinomycetota</taxon>
        <taxon>Actinomycetes</taxon>
        <taxon>Mycobacteriales</taxon>
        <taxon>Mycobacteriaceae</taxon>
        <taxon>Mycobacterium</taxon>
        <taxon>Mycobacterium tuberculosis complex</taxon>
    </lineage>
</organism>